<dbReference type="InterPro" id="IPR036179">
    <property type="entry name" value="Ig-like_dom_sf"/>
</dbReference>
<dbReference type="GO" id="GO:0008046">
    <property type="term" value="F:axon guidance receptor activity"/>
    <property type="evidence" value="ECO:0007669"/>
    <property type="project" value="TreeGrafter"/>
</dbReference>
<keyword evidence="6" id="KW-0084">Basement membrane</keyword>
<reference evidence="17 18" key="2">
    <citation type="journal article" date="2019" name="G3 (Bethesda)">
        <title>Hybrid Assembly of the Genome of the Entomopathogenic Nematode Steinernema carpocapsae Identifies the X-Chromosome.</title>
        <authorList>
            <person name="Serra L."/>
            <person name="Macchietto M."/>
            <person name="Macias-Munoz A."/>
            <person name="McGill C.J."/>
            <person name="Rodriguez I.M."/>
            <person name="Rodriguez B."/>
            <person name="Murad R."/>
            <person name="Mortazavi A."/>
        </authorList>
    </citation>
    <scope>NUCLEOTIDE SEQUENCE [LARGE SCALE GENOMIC DNA]</scope>
    <source>
        <strain evidence="17 18">ALL</strain>
    </source>
</reference>
<feature type="domain" description="Ig-like" evidence="15">
    <location>
        <begin position="2052"/>
        <end position="2140"/>
    </location>
</feature>
<dbReference type="Pfam" id="PF00053">
    <property type="entry name" value="EGF_laminin"/>
    <property type="match status" value="4"/>
</dbReference>
<comment type="caution">
    <text evidence="17">The sequence shown here is derived from an EMBL/GenBank/DDBJ whole genome shotgun (WGS) entry which is preliminary data.</text>
</comment>
<dbReference type="OrthoDB" id="10055367at2759"/>
<dbReference type="Gene3D" id="2.170.300.10">
    <property type="entry name" value="Tie2 ligand-binding domain superfamily"/>
    <property type="match status" value="1"/>
</dbReference>
<keyword evidence="18" id="KW-1185">Reference proteome</keyword>
<evidence type="ECO:0000256" key="7">
    <source>
        <dbReference type="ARBA" id="ARBA00023157"/>
    </source>
</evidence>
<dbReference type="PROSITE" id="PS51115">
    <property type="entry name" value="LAMININ_IVA"/>
    <property type="match status" value="2"/>
</dbReference>
<feature type="region of interest" description="Disordered" evidence="13">
    <location>
        <begin position="1385"/>
        <end position="1405"/>
    </location>
</feature>
<feature type="region of interest" description="Disordered" evidence="13">
    <location>
        <begin position="2320"/>
        <end position="2360"/>
    </location>
</feature>
<dbReference type="STRING" id="34508.A0A4U8UN66"/>
<feature type="disulfide bond" evidence="12">
    <location>
        <begin position="826"/>
        <end position="835"/>
    </location>
</feature>
<dbReference type="PROSITE" id="PS01248">
    <property type="entry name" value="EGF_LAM_1"/>
    <property type="match status" value="3"/>
</dbReference>
<name>A0A4U8UN66_STECR</name>
<evidence type="ECO:0000256" key="13">
    <source>
        <dbReference type="SAM" id="MobiDB-lite"/>
    </source>
</evidence>
<dbReference type="InterPro" id="IPR000034">
    <property type="entry name" value="Laminin_IV"/>
</dbReference>
<dbReference type="GO" id="GO:0005604">
    <property type="term" value="C:basement membrane"/>
    <property type="evidence" value="ECO:0007669"/>
    <property type="project" value="UniProtKB-SubCell"/>
</dbReference>
<evidence type="ECO:0000259" key="16">
    <source>
        <dbReference type="PROSITE" id="PS51115"/>
    </source>
</evidence>
<dbReference type="InterPro" id="IPR013098">
    <property type="entry name" value="Ig_I-set"/>
</dbReference>
<dbReference type="PANTHER" id="PTHR45080:SF8">
    <property type="entry name" value="IG-LIKE DOMAIN-CONTAINING PROTEIN"/>
    <property type="match status" value="1"/>
</dbReference>
<feature type="domain" description="Ig-like" evidence="15">
    <location>
        <begin position="1482"/>
        <end position="1569"/>
    </location>
</feature>
<dbReference type="Pfam" id="PF13927">
    <property type="entry name" value="Ig_3"/>
    <property type="match status" value="6"/>
</dbReference>
<sequence>MWLCDGDDDCGDNSDEMSCGEKSAGELCKPTEFKCRSGDQCVPASFQCDGTNDCSDASDEFGCRQPEVVQPPETNKTVPAGTNFKLTCRAVAVPEAYINWRLNWGPVCDPPRCLQTSEGGVGTLTVNNAQPLDEGAYSCEAINVRGRVLATPDCIVRIVNIPAPTLAPPPPQPQVNCDPRGSASYYPDARGHCPCKPLVTGPQCNQCAPGSFQLSEKAPQGCIKCFCFGVTNQCQASRWYRTKDIACEKLMFSGDAEGVTLSDIDERNVRQNERFDFNQPGQLTYTGNQYEPIYWRLPQRFLGNKVTAYGGKMSFEVQYSGSGGLSQEPVVVLKGNKITLVHRQRDQDRLFSSDRPVRVEVDTFESNYDHQDGRSATREDLMMVLADLEAFMIRAKHVDNQRSTSLGDVSWEIAVDRDTQGELALEVEHCSCPPGYMGLSCEDCAPGYERSGHGPFLGTCVPARPRGPTCSAGAITPQASYGGSCQCKLHTTGPLCDQCKPNSFHLAPTNPHGCIPCFCAGVTKDCQSSSLRRDQVILDYSRGDQDQLELKSKDPRNPVSPRTQANIAYGAINFDRFDEAPGSTLYWKLPAKFLGNKVTAYGGYLKYTFRYSGDGRLTTDPDVIIRGNDITFQYTHRQQFIPDRENTVEIKIVEDSFHRTNEQAATREHLIMALADLDEILIKATYLDDCSQSSLISVYLDYATAHGNGLTAYEVEQCRCPPGYQGTSCEDCAPGYSRTGGGLYLGLCERCECNGHASECDKEYGFCVNCQHNTEGEHCERCKPGFVGDARRGTPHDCQPAATRPPCQCNNHSPRGCDSFGRCLFCEHNTEGVHCEQCKKGFYGVATRGTPYDCTPCPCPSASECFLDAQGQVQCRNCPAGYAGRLCNECGPGYARSTKPQSRDCEPIGRVTVDRIDFVQNPEAQFRVEIIEPKHLKIVQGQRAKWVCRVTGRQPPPNVQLTWSKVGSSALPPGAKVHDGRLILDSVEMADSGQYRCTGTAPNLPMVTDDATLTVSEGGQPPQPYIEPPHLRVPERNPAKFVCHVMDVNKCEVTWHKEYVGGPLPHGVYPQGDVLQIPAVLSEHEGHYICTAINEYGLGRSNPAKLEVIRPVEPPRVDPLEQTVNDGDNARFRCWVPNNPSAVLTWKTQGGRPLPPGVEQNQGYLNFPRVSQHHVGGYICTATDPSNQNPPLDSPPATLNVRRPEGPVIDPPEQEVNENEPARFRCWVPGNPNARLRFSKPGGALPYGAQEQQGQLNIPRAQIGDAGSYICTADDPHGGAPRDSSPAILRVKAPQGPIIDPPQQEVSENEPARFRCHVPGNPHARLSFSKQDGQLPHGAQDHQGQLTIPRAQMGDAGNYVCHAEDPHGGPPKDSTPANLRVRGGPIKPEVDPPTQSVNAGDPAEFRCWVPGNPRAQLRWSKEGRQPLPQGAVDRDGVLSFPHTTTGHGGSYVCTAYDPQTRQPVDSDPASLQVNTRVDQGAPLKPLVDPPEQTVNENEDATIRCWVEGHPNIHLRWRKENNQPLPYGSHERDGVLTIRRAQHADAGNYICSAVDPHTRAPVDSDPARVNVVSEGPVPVVTPPHQTVDEDDPATFQCYVPGGGDYDFKWGFRTPGGSLPEGVTEEDGELTVHRSKPHHSGQFYCSYDDPTTGKPKVSQPATLEVGKPGGPPRPVATPPEQTVKTGAPARFHCDAHSPTPAQIHWGYKVANGPLPDDVRVEGDDVVIDSADEHNIGIYVCTATNEYGTGEADPVRLDVSDDEIPPTARVEPRVWNGQLGETHKFKCHTTGVPPPQVSWTGPNGGELPHNVRDIGNQEIELVDATTEMNGEYTCIAVNIVGEASDTGTVNIGPSLTIKTDPAGPRLVLTVGEPLEVKCEAFGEPEPEVESFIIPKRDPGPIRGDLPDDFKPVTISEQFIRHPAVGLGNSGVYTCRGYNSHASATKDIHIEVVQASRIATVSILGGAVQYFQEGEPAELVCTSTGPSLVERLEWVRVDNSLPSEVEDHNEPGFLHFGNFKNSYAGDYECRGFRNNEVIATSSVKIYPDGHADADQPRVEITSPRVKVVNEGESIILDCIVEGDSNNGINYDWALLRSGSLIRRLGSESQLVVKKADPTNDFGVYRCEVEDDNGQHIGNAYAAVTVGHSSPESPQTVRFDDKSDASFVCPVFSVPGAVVTWEKENDQLPPNAEPHGNRLHIKDFDASAAGMYVCRVKVDHNTAEGYVDAQIYVPDSIIQVRTAASTESFVLGERAWVDCVVTGDPNAEVRWSKEGADQLPSNTQVTGIRLQFTQVTEDDDGVYVCHASTSAGNLVTRTVIKVAPSKRKRKHLHSNKRNHRGGHLRAHRNRKQRQNSVFGSWSESH</sequence>
<evidence type="ECO:0000256" key="9">
    <source>
        <dbReference type="ARBA" id="ARBA00023292"/>
    </source>
</evidence>
<evidence type="ECO:0000313" key="17">
    <source>
        <dbReference type="EMBL" id="TMS34402.1"/>
    </source>
</evidence>
<dbReference type="GO" id="GO:0030424">
    <property type="term" value="C:axon"/>
    <property type="evidence" value="ECO:0007669"/>
    <property type="project" value="TreeGrafter"/>
</dbReference>
<comment type="caution">
    <text evidence="12">Lacks conserved residue(s) required for the propagation of feature annotation.</text>
</comment>
<proteinExistence type="predicted"/>
<feature type="domain" description="Ig-like" evidence="15">
    <location>
        <begin position="2229"/>
        <end position="2315"/>
    </location>
</feature>
<dbReference type="PROSITE" id="PS01209">
    <property type="entry name" value="LDLRA_1"/>
    <property type="match status" value="1"/>
</dbReference>
<dbReference type="Pfam" id="PF13895">
    <property type="entry name" value="Ig_2"/>
    <property type="match status" value="2"/>
</dbReference>
<dbReference type="GO" id="GO:0005886">
    <property type="term" value="C:plasma membrane"/>
    <property type="evidence" value="ECO:0007669"/>
    <property type="project" value="TreeGrafter"/>
</dbReference>
<feature type="region of interest" description="Disordered" evidence="13">
    <location>
        <begin position="1648"/>
        <end position="1680"/>
    </location>
</feature>
<feature type="domain" description="Ig-like" evidence="15">
    <location>
        <begin position="1388"/>
        <end position="1472"/>
    </location>
</feature>
<keyword evidence="5" id="KW-0677">Repeat</keyword>
<keyword evidence="10" id="KW-0393">Immunoglobulin domain</keyword>
<feature type="domain" description="Laminin EGF-like" evidence="14">
    <location>
        <begin position="176"/>
        <end position="224"/>
    </location>
</feature>
<keyword evidence="8" id="KW-0325">Glycoprotein</keyword>
<accession>A0A4U8UN66</accession>
<evidence type="ECO:0000256" key="5">
    <source>
        <dbReference type="ARBA" id="ARBA00022737"/>
    </source>
</evidence>
<dbReference type="InterPro" id="IPR023415">
    <property type="entry name" value="LDLR_class-A_CS"/>
</dbReference>
<protein>
    <recommendedName>
        <fullName evidence="19">Basement membrane proteoglycan</fullName>
    </recommendedName>
</protein>
<feature type="domain" description="Ig-like" evidence="15">
    <location>
        <begin position="1115"/>
        <end position="1200"/>
    </location>
</feature>
<feature type="domain" description="Ig-like" evidence="15">
    <location>
        <begin position="922"/>
        <end position="1014"/>
    </location>
</feature>
<dbReference type="InterPro" id="IPR002049">
    <property type="entry name" value="LE_dom"/>
</dbReference>
<dbReference type="InterPro" id="IPR013783">
    <property type="entry name" value="Ig-like_fold"/>
</dbReference>
<dbReference type="Proteomes" id="UP000298663">
    <property type="component" value="Unassembled WGS sequence"/>
</dbReference>
<feature type="region of interest" description="Disordered" evidence="13">
    <location>
        <begin position="1425"/>
        <end position="1468"/>
    </location>
</feature>
<dbReference type="InterPro" id="IPR002172">
    <property type="entry name" value="LDrepeatLR_classA_rpt"/>
</dbReference>
<dbReference type="GO" id="GO:0043025">
    <property type="term" value="C:neuronal cell body"/>
    <property type="evidence" value="ECO:0007669"/>
    <property type="project" value="TreeGrafter"/>
</dbReference>
<feature type="domain" description="Ig-like" evidence="15">
    <location>
        <begin position="1022"/>
        <end position="1107"/>
    </location>
</feature>
<dbReference type="InterPro" id="IPR000742">
    <property type="entry name" value="EGF"/>
</dbReference>
<dbReference type="GO" id="GO:0050808">
    <property type="term" value="P:synapse organization"/>
    <property type="evidence" value="ECO:0007669"/>
    <property type="project" value="TreeGrafter"/>
</dbReference>
<dbReference type="PROSITE" id="PS50068">
    <property type="entry name" value="LDLRA_2"/>
    <property type="match status" value="1"/>
</dbReference>
<dbReference type="SMART" id="SM00192">
    <property type="entry name" value="LDLa"/>
    <property type="match status" value="1"/>
</dbReference>
<evidence type="ECO:0000256" key="4">
    <source>
        <dbReference type="ARBA" id="ARBA00022729"/>
    </source>
</evidence>
<keyword evidence="3" id="KW-0272">Extracellular matrix</keyword>
<feature type="disulfide bond" evidence="12">
    <location>
        <begin position="195"/>
        <end position="204"/>
    </location>
</feature>
<dbReference type="SMART" id="SM00281">
    <property type="entry name" value="LamB"/>
    <property type="match status" value="2"/>
</dbReference>
<dbReference type="InterPro" id="IPR003598">
    <property type="entry name" value="Ig_sub2"/>
</dbReference>
<evidence type="ECO:0000256" key="2">
    <source>
        <dbReference type="ARBA" id="ARBA00022525"/>
    </source>
</evidence>
<feature type="domain" description="Ig-like" evidence="15">
    <location>
        <begin position="1204"/>
        <end position="1275"/>
    </location>
</feature>
<dbReference type="CDD" id="cd00096">
    <property type="entry name" value="Ig"/>
    <property type="match status" value="2"/>
</dbReference>
<dbReference type="Gene3D" id="4.10.400.10">
    <property type="entry name" value="Low-density Lipoprotein Receptor"/>
    <property type="match status" value="1"/>
</dbReference>
<keyword evidence="7 12" id="KW-1015">Disulfide bond</keyword>
<dbReference type="FunFam" id="2.10.25.10:FF:000106">
    <property type="entry name" value="Heparan sulfate proteoglycan 2"/>
    <property type="match status" value="1"/>
</dbReference>
<evidence type="ECO:0000313" key="18">
    <source>
        <dbReference type="Proteomes" id="UP000298663"/>
    </source>
</evidence>
<dbReference type="FunFam" id="2.10.25.10:FF:000552">
    <property type="entry name" value="Basement membrane proteoglycan"/>
    <property type="match status" value="1"/>
</dbReference>
<evidence type="ECO:0000256" key="11">
    <source>
        <dbReference type="PROSITE-ProRule" id="PRU00124"/>
    </source>
</evidence>
<feature type="domain" description="Ig-like" evidence="15">
    <location>
        <begin position="1286"/>
        <end position="1380"/>
    </location>
</feature>
<dbReference type="SMART" id="SM00408">
    <property type="entry name" value="IGc2"/>
    <property type="match status" value="16"/>
</dbReference>
<gene>
    <name evidence="17" type="ORF">L596_002005</name>
</gene>
<dbReference type="InterPro" id="IPR003599">
    <property type="entry name" value="Ig_sub"/>
</dbReference>
<feature type="domain" description="Laminin IV type A" evidence="16">
    <location>
        <begin position="254"/>
        <end position="429"/>
    </location>
</feature>
<feature type="domain" description="Ig-like" evidence="15">
    <location>
        <begin position="66"/>
        <end position="150"/>
    </location>
</feature>
<comment type="subcellular location">
    <subcellularLocation>
        <location evidence="1">Secreted</location>
        <location evidence="1">Extracellular space</location>
        <location evidence="1">Extracellular matrix</location>
        <location evidence="1">Basement membrane</location>
    </subcellularLocation>
</comment>
<dbReference type="PROSITE" id="PS50835">
    <property type="entry name" value="IG_LIKE"/>
    <property type="match status" value="15"/>
</dbReference>
<dbReference type="Gene3D" id="2.60.40.10">
    <property type="entry name" value="Immunoglobulins"/>
    <property type="match status" value="16"/>
</dbReference>
<feature type="domain" description="Ig-like" evidence="15">
    <location>
        <begin position="1952"/>
        <end position="2042"/>
    </location>
</feature>
<organism evidence="17 18">
    <name type="scientific">Steinernema carpocapsae</name>
    <name type="common">Entomopathogenic nematode</name>
    <dbReference type="NCBI Taxonomy" id="34508"/>
    <lineage>
        <taxon>Eukaryota</taxon>
        <taxon>Metazoa</taxon>
        <taxon>Ecdysozoa</taxon>
        <taxon>Nematoda</taxon>
        <taxon>Chromadorea</taxon>
        <taxon>Rhabditida</taxon>
        <taxon>Tylenchina</taxon>
        <taxon>Panagrolaimomorpha</taxon>
        <taxon>Strongyloidoidea</taxon>
        <taxon>Steinernematidae</taxon>
        <taxon>Steinernema</taxon>
    </lineage>
</organism>
<dbReference type="Gene3D" id="4.10.1220.10">
    <property type="entry name" value="EGF-type module"/>
    <property type="match status" value="1"/>
</dbReference>
<dbReference type="CDD" id="cd00112">
    <property type="entry name" value="LDLa"/>
    <property type="match status" value="1"/>
</dbReference>
<feature type="domain" description="Ig-like" evidence="15">
    <location>
        <begin position="2146"/>
        <end position="2219"/>
    </location>
</feature>
<dbReference type="PROSITE" id="PS50027">
    <property type="entry name" value="EGF_LAM_2"/>
    <property type="match status" value="3"/>
</dbReference>
<evidence type="ECO:0000256" key="6">
    <source>
        <dbReference type="ARBA" id="ARBA00022869"/>
    </source>
</evidence>
<dbReference type="FunFam" id="2.60.40.10:FF:000637">
    <property type="entry name" value="Basement membrane proteoglycan"/>
    <property type="match status" value="5"/>
</dbReference>
<feature type="domain" description="Ig-like" evidence="15">
    <location>
        <begin position="1670"/>
        <end position="1757"/>
    </location>
</feature>
<keyword evidence="4" id="KW-0732">Signal</keyword>
<evidence type="ECO:0000256" key="8">
    <source>
        <dbReference type="ARBA" id="ARBA00023180"/>
    </source>
</evidence>
<dbReference type="CDD" id="cd00055">
    <property type="entry name" value="EGF_Lam"/>
    <property type="match status" value="5"/>
</dbReference>
<dbReference type="InterPro" id="IPR050958">
    <property type="entry name" value="Cell_Adh-Cytoskel_Orgn"/>
</dbReference>
<evidence type="ECO:0000256" key="3">
    <source>
        <dbReference type="ARBA" id="ARBA00022530"/>
    </source>
</evidence>
<evidence type="ECO:0000259" key="14">
    <source>
        <dbReference type="PROSITE" id="PS50027"/>
    </source>
</evidence>
<feature type="domain" description="Ig-like" evidence="15">
    <location>
        <begin position="1763"/>
        <end position="1847"/>
    </location>
</feature>
<dbReference type="EMBL" id="AZBU02000001">
    <property type="protein sequence ID" value="TMS34402.1"/>
    <property type="molecule type" value="Genomic_DNA"/>
</dbReference>
<dbReference type="Gene3D" id="2.10.25.10">
    <property type="entry name" value="Laminin"/>
    <property type="match status" value="4"/>
</dbReference>
<dbReference type="InterPro" id="IPR036055">
    <property type="entry name" value="LDL_receptor-like_sf"/>
</dbReference>
<dbReference type="InterPro" id="IPR007110">
    <property type="entry name" value="Ig-like_dom"/>
</dbReference>
<feature type="compositionally biased region" description="Polar residues" evidence="13">
    <location>
        <begin position="2349"/>
        <end position="2360"/>
    </location>
</feature>
<dbReference type="GO" id="GO:0007156">
    <property type="term" value="P:homophilic cell adhesion via plasma membrane adhesion molecules"/>
    <property type="evidence" value="ECO:0007669"/>
    <property type="project" value="TreeGrafter"/>
</dbReference>
<dbReference type="InterPro" id="IPR056863">
    <property type="entry name" value="LMN_ATRN_NET-like_EGF"/>
</dbReference>
<evidence type="ECO:0008006" key="19">
    <source>
        <dbReference type="Google" id="ProtNLM"/>
    </source>
</evidence>
<feature type="domain" description="Laminin IV type A" evidence="16">
    <location>
        <begin position="543"/>
        <end position="717"/>
    </location>
</feature>
<dbReference type="PANTHER" id="PTHR45080">
    <property type="entry name" value="CONTACTIN 5"/>
    <property type="match status" value="1"/>
</dbReference>
<feature type="disulfide bond" evidence="11">
    <location>
        <begin position="48"/>
        <end position="63"/>
    </location>
</feature>
<feature type="domain" description="Laminin EGF-like" evidence="14">
    <location>
        <begin position="807"/>
        <end position="856"/>
    </location>
</feature>
<dbReference type="Pfam" id="PF00052">
    <property type="entry name" value="Laminin_B"/>
    <property type="match status" value="2"/>
</dbReference>
<dbReference type="SUPFAM" id="SSF57196">
    <property type="entry name" value="EGF/Laminin"/>
    <property type="match status" value="2"/>
</dbReference>
<evidence type="ECO:0000256" key="12">
    <source>
        <dbReference type="PROSITE-ProRule" id="PRU00460"/>
    </source>
</evidence>
<keyword evidence="2" id="KW-0964">Secreted</keyword>
<dbReference type="SMART" id="SM00180">
    <property type="entry name" value="EGF_Lam"/>
    <property type="match status" value="5"/>
</dbReference>
<feature type="compositionally biased region" description="Basic residues" evidence="13">
    <location>
        <begin position="2320"/>
        <end position="2348"/>
    </location>
</feature>
<dbReference type="SUPFAM" id="SSF48726">
    <property type="entry name" value="Immunoglobulin"/>
    <property type="match status" value="15"/>
</dbReference>
<feature type="domain" description="Laminin EGF-like" evidence="14">
    <location>
        <begin position="751"/>
        <end position="800"/>
    </location>
</feature>
<dbReference type="PROSITE" id="PS00022">
    <property type="entry name" value="EGF_1"/>
    <property type="match status" value="1"/>
</dbReference>
<feature type="domain" description="Ig-like" evidence="15">
    <location>
        <begin position="1575"/>
        <end position="1662"/>
    </location>
</feature>
<reference evidence="17 18" key="1">
    <citation type="journal article" date="2015" name="Genome Biol.">
        <title>Comparative genomics of Steinernema reveals deeply conserved gene regulatory networks.</title>
        <authorList>
            <person name="Dillman A.R."/>
            <person name="Macchietto M."/>
            <person name="Porter C.F."/>
            <person name="Rogers A."/>
            <person name="Williams B."/>
            <person name="Antoshechkin I."/>
            <person name="Lee M.M."/>
            <person name="Goodwin Z."/>
            <person name="Lu X."/>
            <person name="Lewis E.E."/>
            <person name="Goodrich-Blair H."/>
            <person name="Stock S.P."/>
            <person name="Adams B.J."/>
            <person name="Sternberg P.W."/>
            <person name="Mortazavi A."/>
        </authorList>
    </citation>
    <scope>NUCLEOTIDE SEQUENCE [LARGE SCALE GENOMIC DNA]</scope>
    <source>
        <strain evidence="17 18">ALL</strain>
    </source>
</reference>
<dbReference type="Pfam" id="PF24973">
    <property type="entry name" value="EGF_LMN_ATRN"/>
    <property type="match status" value="2"/>
</dbReference>
<dbReference type="SUPFAM" id="SSF57424">
    <property type="entry name" value="LDL receptor-like module"/>
    <property type="match status" value="1"/>
</dbReference>
<dbReference type="SMART" id="SM00409">
    <property type="entry name" value="IG"/>
    <property type="match status" value="16"/>
</dbReference>
<evidence type="ECO:0000259" key="15">
    <source>
        <dbReference type="PROSITE" id="PS50835"/>
    </source>
</evidence>
<dbReference type="FunFam" id="2.10.25.10:FF:000454">
    <property type="entry name" value="Laminin subunit alpha 1"/>
    <property type="match status" value="1"/>
</dbReference>
<dbReference type="Pfam" id="PF07679">
    <property type="entry name" value="I-set"/>
    <property type="match status" value="2"/>
</dbReference>
<feature type="disulfide bond" evidence="12">
    <location>
        <begin position="770"/>
        <end position="779"/>
    </location>
</feature>
<evidence type="ECO:0000256" key="10">
    <source>
        <dbReference type="ARBA" id="ARBA00023319"/>
    </source>
</evidence>
<feature type="compositionally biased region" description="Polar residues" evidence="13">
    <location>
        <begin position="1457"/>
        <end position="1468"/>
    </location>
</feature>
<keyword evidence="9 12" id="KW-0424">Laminin EGF-like domain</keyword>
<dbReference type="Pfam" id="PF00057">
    <property type="entry name" value="Ldl_recept_a"/>
    <property type="match status" value="1"/>
</dbReference>
<evidence type="ECO:0000256" key="1">
    <source>
        <dbReference type="ARBA" id="ARBA00004302"/>
    </source>
</evidence>